<feature type="binding site" evidence="5">
    <location>
        <position position="219"/>
    </location>
    <ligand>
        <name>Zn(2+)</name>
        <dbReference type="ChEBI" id="CHEBI:29105"/>
    </ligand>
</feature>
<keyword evidence="8" id="KW-1185">Reference proteome</keyword>
<dbReference type="eggNOG" id="COG0402">
    <property type="taxonomic scope" value="Bacteria"/>
</dbReference>
<protein>
    <recommendedName>
        <fullName evidence="5">5-methylthioadenosine/S-adenosylhomocysteine deaminase</fullName>
        <shortName evidence="5">MTA/SAH deaminase</shortName>
        <ecNumber evidence="5">3.5.4.28</ecNumber>
        <ecNumber evidence="5">3.5.4.31</ecNumber>
    </recommendedName>
</protein>
<dbReference type="STRING" id="395493.BegalDRAFT_0822"/>
<dbReference type="Gene3D" id="2.30.40.10">
    <property type="entry name" value="Urease, subunit C, domain 1"/>
    <property type="match status" value="1"/>
</dbReference>
<dbReference type="GO" id="GO:0050270">
    <property type="term" value="F:S-adenosylhomocysteine deaminase activity"/>
    <property type="evidence" value="ECO:0007669"/>
    <property type="project" value="UniProtKB-UniRule"/>
</dbReference>
<evidence type="ECO:0000259" key="6">
    <source>
        <dbReference type="Pfam" id="PF01979"/>
    </source>
</evidence>
<name>I3CDP0_9GAMM</name>
<evidence type="ECO:0000313" key="7">
    <source>
        <dbReference type="EMBL" id="EIJ41733.1"/>
    </source>
</evidence>
<comment type="cofactor">
    <cofactor evidence="5">
        <name>Zn(2+)</name>
        <dbReference type="ChEBI" id="CHEBI:29105"/>
    </cofactor>
    <text evidence="5">Binds 1 zinc ion per subunit.</text>
</comment>
<dbReference type="GO" id="GO:0090614">
    <property type="term" value="F:5'-methylthioadenosine deaminase activity"/>
    <property type="evidence" value="ECO:0007669"/>
    <property type="project" value="UniProtKB-UniRule"/>
</dbReference>
<dbReference type="AlphaFoldDB" id="I3CDP0"/>
<dbReference type="InterPro" id="IPR006680">
    <property type="entry name" value="Amidohydro-rel"/>
</dbReference>
<evidence type="ECO:0000256" key="1">
    <source>
        <dbReference type="ARBA" id="ARBA00006745"/>
    </source>
</evidence>
<accession>I3CDP0</accession>
<dbReference type="FunFam" id="3.20.20.140:FF:000014">
    <property type="entry name" value="5-methylthioadenosine/S-adenosylhomocysteine deaminase"/>
    <property type="match status" value="1"/>
</dbReference>
<dbReference type="SUPFAM" id="SSF51338">
    <property type="entry name" value="Composite domain of metallo-dependent hydrolases"/>
    <property type="match status" value="1"/>
</dbReference>
<dbReference type="CDD" id="cd01298">
    <property type="entry name" value="ATZ_TRZ_like"/>
    <property type="match status" value="1"/>
</dbReference>
<keyword evidence="2 5" id="KW-0479">Metal-binding</keyword>
<organism evidence="7 8">
    <name type="scientific">Beggiatoa alba B18LD</name>
    <dbReference type="NCBI Taxonomy" id="395493"/>
    <lineage>
        <taxon>Bacteria</taxon>
        <taxon>Pseudomonadati</taxon>
        <taxon>Pseudomonadota</taxon>
        <taxon>Gammaproteobacteria</taxon>
        <taxon>Thiotrichales</taxon>
        <taxon>Thiotrichaceae</taxon>
        <taxon>Beggiatoa</taxon>
    </lineage>
</organism>
<proteinExistence type="inferred from homology"/>
<evidence type="ECO:0000256" key="2">
    <source>
        <dbReference type="ARBA" id="ARBA00022723"/>
    </source>
</evidence>
<dbReference type="PANTHER" id="PTHR43794">
    <property type="entry name" value="AMINOHYDROLASE SSNA-RELATED"/>
    <property type="match status" value="1"/>
</dbReference>
<feature type="binding site" evidence="5">
    <location>
        <position position="70"/>
    </location>
    <ligand>
        <name>Zn(2+)</name>
        <dbReference type="ChEBI" id="CHEBI:29105"/>
    </ligand>
</feature>
<feature type="binding site" evidence="5">
    <location>
        <position position="192"/>
    </location>
    <ligand>
        <name>substrate</name>
    </ligand>
</feature>
<dbReference type="InterPro" id="IPR023512">
    <property type="entry name" value="Deaminase_MtaD/DadD"/>
</dbReference>
<dbReference type="HAMAP" id="MF_01281">
    <property type="entry name" value="MTA_SAH_deamin"/>
    <property type="match status" value="1"/>
</dbReference>
<dbReference type="NCBIfam" id="NF006549">
    <property type="entry name" value="PRK09045.1"/>
    <property type="match status" value="1"/>
</dbReference>
<feature type="binding site" evidence="5">
    <location>
        <position position="307"/>
    </location>
    <ligand>
        <name>Zn(2+)</name>
        <dbReference type="ChEBI" id="CHEBI:29105"/>
    </ligand>
</feature>
<sequence>MMQSVDTLIYAGWVIPVEPEGVVYEQHAIAIDAGKIVAILPNIEATSRYLGRITHRLMTHVVIPGLINTHTHAAMTLLRGFADDLALHEWLTTRIWPAENAFMSADFVADGTRLAIAEMLRGGVTCFNDMYFLPEVAGGVVDESGMRATLGLILLDFPTIQAQNPDEYLQKGRAVYQQYQNHPLIKTAIAPHAPYTVSDAPLQAGAAMAEELNTPIHIHVHETKEEVEQAVAKDKQRPLARLANLGLVSSRLLAVHATQLNPEEIQLLAEHRATVVHCPESNMKLASGFCPVQQLLNAGVNVALGTDGTASNNDLDMLGEMRTAALLAKVVSQDARSVSAAQALTMATLNGAKALGIDAETGSLLVGKSADLVAIDMNELETQPIYNPLSHLIYATSRDKVTDVWVAGRQLLKSRALTSLNIHEVQAKTHDWYMKIAAFMQQAES</sequence>
<evidence type="ECO:0000256" key="5">
    <source>
        <dbReference type="HAMAP-Rule" id="MF_01281"/>
    </source>
</evidence>
<keyword evidence="3 5" id="KW-0378">Hydrolase</keyword>
<feature type="binding site" evidence="5">
    <location>
        <position position="99"/>
    </location>
    <ligand>
        <name>substrate</name>
    </ligand>
</feature>
<dbReference type="PANTHER" id="PTHR43794:SF11">
    <property type="entry name" value="AMIDOHYDROLASE-RELATED DOMAIN-CONTAINING PROTEIN"/>
    <property type="match status" value="1"/>
</dbReference>
<dbReference type="InterPro" id="IPR032466">
    <property type="entry name" value="Metal_Hydrolase"/>
</dbReference>
<comment type="caution">
    <text evidence="5">Lacks conserved residue(s) required for the propagation of feature annotation.</text>
</comment>
<comment type="catalytic activity">
    <reaction evidence="5">
        <text>S-methyl-5'-thioadenosine + H2O + H(+) = S-methyl-5'-thioinosine + NH4(+)</text>
        <dbReference type="Rhea" id="RHEA:25025"/>
        <dbReference type="ChEBI" id="CHEBI:15377"/>
        <dbReference type="ChEBI" id="CHEBI:15378"/>
        <dbReference type="ChEBI" id="CHEBI:17509"/>
        <dbReference type="ChEBI" id="CHEBI:28938"/>
        <dbReference type="ChEBI" id="CHEBI:48595"/>
        <dbReference type="EC" id="3.5.4.31"/>
    </reaction>
</comment>
<keyword evidence="4 5" id="KW-0862">Zinc</keyword>
<dbReference type="EC" id="3.5.4.31" evidence="5"/>
<evidence type="ECO:0000256" key="3">
    <source>
        <dbReference type="ARBA" id="ARBA00022801"/>
    </source>
</evidence>
<comment type="function">
    <text evidence="5">Catalyzes the deamination of 5-methylthioadenosine and S-adenosyl-L-homocysteine into 5-methylthioinosine and S-inosyl-L-homocysteine, respectively. Is also able to deaminate adenosine.</text>
</comment>
<dbReference type="EC" id="3.5.4.28" evidence="5"/>
<dbReference type="HOGENOM" id="CLU_012358_2_0_6"/>
<comment type="similarity">
    <text evidence="5">Belongs to the metallo-dependent hydrolases superfamily. MTA/SAH deaminase family.</text>
</comment>
<feature type="binding site" evidence="5">
    <location>
        <position position="72"/>
    </location>
    <ligand>
        <name>Zn(2+)</name>
        <dbReference type="ChEBI" id="CHEBI:29105"/>
    </ligand>
</feature>
<feature type="binding site" evidence="5">
    <location>
        <position position="307"/>
    </location>
    <ligand>
        <name>substrate</name>
    </ligand>
</feature>
<dbReference type="Gene3D" id="3.20.20.140">
    <property type="entry name" value="Metal-dependent hydrolases"/>
    <property type="match status" value="1"/>
</dbReference>
<dbReference type="SUPFAM" id="SSF51556">
    <property type="entry name" value="Metallo-dependent hydrolases"/>
    <property type="match status" value="1"/>
</dbReference>
<dbReference type="GO" id="GO:0046872">
    <property type="term" value="F:metal ion binding"/>
    <property type="evidence" value="ECO:0007669"/>
    <property type="project" value="UniProtKB-KW"/>
</dbReference>
<reference evidence="7 8" key="1">
    <citation type="submission" date="2011-11" db="EMBL/GenBank/DDBJ databases">
        <title>Improved High-Quality Draft sequence of Beggiatoa alba B18lD.</title>
        <authorList>
            <consortium name="US DOE Joint Genome Institute"/>
            <person name="Lucas S."/>
            <person name="Han J."/>
            <person name="Lapidus A."/>
            <person name="Cheng J.-F."/>
            <person name="Goodwin L."/>
            <person name="Pitluck S."/>
            <person name="Peters L."/>
            <person name="Mikhailova N."/>
            <person name="Held B."/>
            <person name="Detter J.C."/>
            <person name="Han C."/>
            <person name="Tapia R."/>
            <person name="Land M."/>
            <person name="Hauser L."/>
            <person name="Kyrpides N."/>
            <person name="Ivanova N."/>
            <person name="Pagani I."/>
            <person name="Samuel K."/>
            <person name="Teske A."/>
            <person name="Mueller J."/>
            <person name="Woyke T."/>
        </authorList>
    </citation>
    <scope>NUCLEOTIDE SEQUENCE [LARGE SCALE GENOMIC DNA]</scope>
    <source>
        <strain evidence="7 8">B18LD</strain>
    </source>
</reference>
<gene>
    <name evidence="5" type="primary">mtaD</name>
    <name evidence="7" type="ORF">BegalDRAFT_0822</name>
</gene>
<dbReference type="RefSeq" id="WP_002683937.1">
    <property type="nucleotide sequence ID" value="NZ_JH600070.1"/>
</dbReference>
<comment type="similarity">
    <text evidence="1">Belongs to the metallo-dependent hydrolases superfamily. ATZ/TRZ family.</text>
</comment>
<dbReference type="Pfam" id="PF01979">
    <property type="entry name" value="Amidohydro_1"/>
    <property type="match status" value="1"/>
</dbReference>
<dbReference type="EMBL" id="JH600070">
    <property type="protein sequence ID" value="EIJ41733.1"/>
    <property type="molecule type" value="Genomic_DNA"/>
</dbReference>
<feature type="binding site" evidence="5">
    <location>
        <position position="222"/>
    </location>
    <ligand>
        <name>substrate</name>
    </ligand>
</feature>
<evidence type="ECO:0000313" key="8">
    <source>
        <dbReference type="Proteomes" id="UP000005744"/>
    </source>
</evidence>
<comment type="catalytic activity">
    <reaction evidence="5">
        <text>S-adenosyl-L-homocysteine + H2O + H(+) = S-inosyl-L-homocysteine + NH4(+)</text>
        <dbReference type="Rhea" id="RHEA:20716"/>
        <dbReference type="ChEBI" id="CHEBI:15377"/>
        <dbReference type="ChEBI" id="CHEBI:15378"/>
        <dbReference type="ChEBI" id="CHEBI:28938"/>
        <dbReference type="ChEBI" id="CHEBI:57856"/>
        <dbReference type="ChEBI" id="CHEBI:57985"/>
        <dbReference type="EC" id="3.5.4.28"/>
    </reaction>
</comment>
<dbReference type="Proteomes" id="UP000005744">
    <property type="component" value="Unassembled WGS sequence"/>
</dbReference>
<feature type="domain" description="Amidohydrolase-related" evidence="6">
    <location>
        <begin position="61"/>
        <end position="410"/>
    </location>
</feature>
<dbReference type="InterPro" id="IPR050287">
    <property type="entry name" value="MTA/SAH_deaminase"/>
</dbReference>
<dbReference type="InterPro" id="IPR011059">
    <property type="entry name" value="Metal-dep_hydrolase_composite"/>
</dbReference>
<evidence type="ECO:0000256" key="4">
    <source>
        <dbReference type="ARBA" id="ARBA00022833"/>
    </source>
</evidence>